<proteinExistence type="predicted"/>
<sequence>MADKALSEYEQIRNEWQGFSKTLAYQRFMEFIELQKEVHSVMASGPIEVYRHVPTFNGKEDLQLDFEPEKYAYLLQRSVGCDIVKTYVEDFTTPNVAQSQK</sequence>
<evidence type="ECO:0000313" key="1">
    <source>
        <dbReference type="EMBL" id="DAF59540.1"/>
    </source>
</evidence>
<dbReference type="EMBL" id="BK032771">
    <property type="protein sequence ID" value="DAF59540.1"/>
    <property type="molecule type" value="Genomic_DNA"/>
</dbReference>
<protein>
    <submittedName>
        <fullName evidence="1">Uncharacterized protein</fullName>
    </submittedName>
</protein>
<organism evidence="1">
    <name type="scientific">Podoviridae sp. ctU557</name>
    <dbReference type="NCBI Taxonomy" id="2827736"/>
    <lineage>
        <taxon>Viruses</taxon>
        <taxon>Duplodnaviria</taxon>
        <taxon>Heunggongvirae</taxon>
        <taxon>Uroviricota</taxon>
        <taxon>Caudoviricetes</taxon>
    </lineage>
</organism>
<reference evidence="1" key="1">
    <citation type="journal article" date="2021" name="Proc. Natl. Acad. Sci. U.S.A.">
        <title>A Catalog of Tens of Thousands of Viruses from Human Metagenomes Reveals Hidden Associations with Chronic Diseases.</title>
        <authorList>
            <person name="Tisza M.J."/>
            <person name="Buck C.B."/>
        </authorList>
    </citation>
    <scope>NUCLEOTIDE SEQUENCE</scope>
    <source>
        <strain evidence="1">CtU557</strain>
    </source>
</reference>
<accession>A0A8S5T872</accession>
<name>A0A8S5T872_9CAUD</name>